<evidence type="ECO:0000313" key="1">
    <source>
        <dbReference type="EMBL" id="SHH20281.1"/>
    </source>
</evidence>
<name>A0A1M5R276_9FIRM</name>
<evidence type="ECO:0000313" key="2">
    <source>
        <dbReference type="Proteomes" id="UP000243255"/>
    </source>
</evidence>
<proteinExistence type="predicted"/>
<dbReference type="EMBL" id="FQWX01000026">
    <property type="protein sequence ID" value="SHH20281.1"/>
    <property type="molecule type" value="Genomic_DNA"/>
</dbReference>
<sequence>MEKGCIYCGESKDLSKSDIIPDALTNAKIINPNVCRVEHNNKFSDLFEDEVISKLAIITNELDIKSSKSKRYSSYEVKIKVAGVEYATKISSETELFGSNKKMRSVDGKYLIGQIDEIRKIKAANDTNINVVDINQIEIDKIVKIDLPVFFSQAMYRMVAKIAFEWYCLNNEVNNKINSFEPIIQFITNGTGNDLVTIVSNREVYDLINKTMDFGSHTLLAYVGKDNSVNVLVSLFGMAIYNIRICNSVIDECKNNVLFQNLTLDAKRIQFKFDTFEGFVNNLKDSFIEIEVGNRFTAMMPKDMTDTTLQYQLAYATNYPLFQSYLQCISEPDEKTISLIKKYMEEILQSSAITIRGLKRFVKEHFKSFDEEIILNPKGTNKKAMFMFYLLFIIGQSNGDIRNLLDLNKVLKEKFLGETISISDEVSFRLNDEIFATADYPYIILKGAREIDSWDYE</sequence>
<dbReference type="STRING" id="1121321.SAMN04488530_12612"/>
<dbReference type="Proteomes" id="UP000243255">
    <property type="component" value="Unassembled WGS sequence"/>
</dbReference>
<dbReference type="OrthoDB" id="1957609at2"/>
<dbReference type="RefSeq" id="WP_073126813.1">
    <property type="nucleotide sequence ID" value="NZ_BAABCH010000090.1"/>
</dbReference>
<reference evidence="2" key="1">
    <citation type="submission" date="2016-11" db="EMBL/GenBank/DDBJ databases">
        <authorList>
            <person name="Varghese N."/>
            <person name="Submissions S."/>
        </authorList>
    </citation>
    <scope>NUCLEOTIDE SEQUENCE [LARGE SCALE GENOMIC DNA]</scope>
    <source>
        <strain evidence="2">DSM 2635</strain>
    </source>
</reference>
<protein>
    <submittedName>
        <fullName evidence="1">Uncharacterized protein</fullName>
    </submittedName>
</protein>
<organism evidence="1 2">
    <name type="scientific">Asaccharospora irregularis DSM 2635</name>
    <dbReference type="NCBI Taxonomy" id="1121321"/>
    <lineage>
        <taxon>Bacteria</taxon>
        <taxon>Bacillati</taxon>
        <taxon>Bacillota</taxon>
        <taxon>Clostridia</taxon>
        <taxon>Peptostreptococcales</taxon>
        <taxon>Peptostreptococcaceae</taxon>
        <taxon>Asaccharospora</taxon>
    </lineage>
</organism>
<accession>A0A1M5R276</accession>
<gene>
    <name evidence="1" type="ORF">SAMN04488530_12612</name>
</gene>
<keyword evidence="2" id="KW-1185">Reference proteome</keyword>
<dbReference type="AlphaFoldDB" id="A0A1M5R276"/>